<name>A0ABD3QHF3_9STRA</name>
<evidence type="ECO:0000313" key="3">
    <source>
        <dbReference type="Proteomes" id="UP001516023"/>
    </source>
</evidence>
<feature type="region of interest" description="Disordered" evidence="1">
    <location>
        <begin position="130"/>
        <end position="181"/>
    </location>
</feature>
<dbReference type="EMBL" id="JABMIG020000055">
    <property type="protein sequence ID" value="KAL3797415.1"/>
    <property type="molecule type" value="Genomic_DNA"/>
</dbReference>
<comment type="caution">
    <text evidence="2">The sequence shown here is derived from an EMBL/GenBank/DDBJ whole genome shotgun (WGS) entry which is preliminary data.</text>
</comment>
<feature type="compositionally biased region" description="Low complexity" evidence="1">
    <location>
        <begin position="13"/>
        <end position="30"/>
    </location>
</feature>
<dbReference type="Proteomes" id="UP001516023">
    <property type="component" value="Unassembled WGS sequence"/>
</dbReference>
<evidence type="ECO:0000256" key="1">
    <source>
        <dbReference type="SAM" id="MobiDB-lite"/>
    </source>
</evidence>
<proteinExistence type="predicted"/>
<protein>
    <submittedName>
        <fullName evidence="2">Uncharacterized protein</fullName>
    </submittedName>
</protein>
<evidence type="ECO:0000313" key="2">
    <source>
        <dbReference type="EMBL" id="KAL3797415.1"/>
    </source>
</evidence>
<feature type="region of interest" description="Disordered" evidence="1">
    <location>
        <begin position="1"/>
        <end position="39"/>
    </location>
</feature>
<dbReference type="AlphaFoldDB" id="A0ABD3QHF3"/>
<keyword evidence="3" id="KW-1185">Reference proteome</keyword>
<accession>A0ABD3QHF3</accession>
<organism evidence="2 3">
    <name type="scientific">Cyclotella cryptica</name>
    <dbReference type="NCBI Taxonomy" id="29204"/>
    <lineage>
        <taxon>Eukaryota</taxon>
        <taxon>Sar</taxon>
        <taxon>Stramenopiles</taxon>
        <taxon>Ochrophyta</taxon>
        <taxon>Bacillariophyta</taxon>
        <taxon>Coscinodiscophyceae</taxon>
        <taxon>Thalassiosirophycidae</taxon>
        <taxon>Stephanodiscales</taxon>
        <taxon>Stephanodiscaceae</taxon>
        <taxon>Cyclotella</taxon>
    </lineage>
</organism>
<feature type="compositionally biased region" description="Basic and acidic residues" evidence="1">
    <location>
        <begin position="131"/>
        <end position="147"/>
    </location>
</feature>
<reference evidence="2 3" key="1">
    <citation type="journal article" date="2020" name="G3 (Bethesda)">
        <title>Improved Reference Genome for Cyclotella cryptica CCMP332, a Model for Cell Wall Morphogenesis, Salinity Adaptation, and Lipid Production in Diatoms (Bacillariophyta).</title>
        <authorList>
            <person name="Roberts W.R."/>
            <person name="Downey K.M."/>
            <person name="Ruck E.C."/>
            <person name="Traller J.C."/>
            <person name="Alverson A.J."/>
        </authorList>
    </citation>
    <scope>NUCLEOTIDE SEQUENCE [LARGE SCALE GENOMIC DNA]</scope>
    <source>
        <strain evidence="2 3">CCMP332</strain>
    </source>
</reference>
<feature type="compositionally biased region" description="Polar residues" evidence="1">
    <location>
        <begin position="163"/>
        <end position="172"/>
    </location>
</feature>
<sequence>MPSNQNPTLHAPDTNGDTPETNNTTNNENQSNEDDEYDELDQINFPITILTKENRASMYESDKHAATNNNNPRNTVDENAILRCFGLSVMAHVQCEPVSRFEPMEDVDEVCVKQSGEDCFDGAVSMSRAKLNGDDESRPNETAEDGVHGSMSASQLEIDGESTKMNATQADATSPMEKKTWTPALVPLPPWALHL</sequence>
<gene>
    <name evidence="2" type="ORF">HJC23_010541</name>
</gene>